<dbReference type="Pfam" id="PF13241">
    <property type="entry name" value="NAD_binding_7"/>
    <property type="match status" value="1"/>
</dbReference>
<dbReference type="RefSeq" id="WP_048454707.1">
    <property type="nucleotide sequence ID" value="NZ_LABZ01000450.1"/>
</dbReference>
<sequence>MRTPRAPRETRSPGLEPLAVLPVFVTLTGKRAVLAGANGGAAWKVKLLAAAGAHVDVFAPEPT</sequence>
<dbReference type="AlphaFoldDB" id="A0A0J6RWM0"/>
<protein>
    <recommendedName>
        <fullName evidence="3">Precorrin-2 dehydrogenase</fullName>
    </recommendedName>
</protein>
<reference evidence="1 2" key="1">
    <citation type="submission" date="2015-03" db="EMBL/GenBank/DDBJ databases">
        <title>Genome sequencing of Methylobacterium tarhaniae DSM 25844.</title>
        <authorList>
            <person name="Chaudhry V."/>
            <person name="Patil P.B."/>
        </authorList>
    </citation>
    <scope>NUCLEOTIDE SEQUENCE [LARGE SCALE GENOMIC DNA]</scope>
    <source>
        <strain evidence="1 2">DSM 25844</strain>
    </source>
</reference>
<dbReference type="InterPro" id="IPR036291">
    <property type="entry name" value="NAD(P)-bd_dom_sf"/>
</dbReference>
<comment type="caution">
    <text evidence="1">The sequence shown here is derived from an EMBL/GenBank/DDBJ whole genome shotgun (WGS) entry which is preliminary data.</text>
</comment>
<evidence type="ECO:0008006" key="3">
    <source>
        <dbReference type="Google" id="ProtNLM"/>
    </source>
</evidence>
<dbReference type="PATRIC" id="fig|1187852.3.peg.5158"/>
<evidence type="ECO:0000313" key="1">
    <source>
        <dbReference type="EMBL" id="KMO27245.1"/>
    </source>
</evidence>
<proteinExistence type="predicted"/>
<name>A0A0J6RWM0_9HYPH</name>
<dbReference type="Gene3D" id="3.40.50.720">
    <property type="entry name" value="NAD(P)-binding Rossmann-like Domain"/>
    <property type="match status" value="1"/>
</dbReference>
<keyword evidence="2" id="KW-1185">Reference proteome</keyword>
<dbReference type="Proteomes" id="UP000036449">
    <property type="component" value="Unassembled WGS sequence"/>
</dbReference>
<accession>A0A0J6RWM0</accession>
<evidence type="ECO:0000313" key="2">
    <source>
        <dbReference type="Proteomes" id="UP000036449"/>
    </source>
</evidence>
<feature type="non-terminal residue" evidence="1">
    <location>
        <position position="63"/>
    </location>
</feature>
<dbReference type="EMBL" id="LABZ01000450">
    <property type="protein sequence ID" value="KMO27245.1"/>
    <property type="molecule type" value="Genomic_DNA"/>
</dbReference>
<dbReference type="SUPFAM" id="SSF51735">
    <property type="entry name" value="NAD(P)-binding Rossmann-fold domains"/>
    <property type="match status" value="1"/>
</dbReference>
<gene>
    <name evidence="1" type="ORF">VQ03_30660</name>
</gene>
<organism evidence="1 2">
    <name type="scientific">Methylobacterium tarhaniae</name>
    <dbReference type="NCBI Taxonomy" id="1187852"/>
    <lineage>
        <taxon>Bacteria</taxon>
        <taxon>Pseudomonadati</taxon>
        <taxon>Pseudomonadota</taxon>
        <taxon>Alphaproteobacteria</taxon>
        <taxon>Hyphomicrobiales</taxon>
        <taxon>Methylobacteriaceae</taxon>
        <taxon>Methylobacterium</taxon>
    </lineage>
</organism>